<gene>
    <name evidence="5" type="ORF">ER308_16250</name>
</gene>
<dbReference type="AlphaFoldDB" id="A0A411YIR6"/>
<comment type="similarity">
    <text evidence="1 4">Belongs to the short-chain dehydrogenases/reductases (SDR) family.</text>
</comment>
<dbReference type="SUPFAM" id="SSF51735">
    <property type="entry name" value="NAD(P)-binding Rossmann-fold domains"/>
    <property type="match status" value="1"/>
</dbReference>
<dbReference type="PRINTS" id="PR00080">
    <property type="entry name" value="SDRFAMILY"/>
</dbReference>
<dbReference type="GO" id="GO:0005829">
    <property type="term" value="C:cytosol"/>
    <property type="evidence" value="ECO:0007669"/>
    <property type="project" value="TreeGrafter"/>
</dbReference>
<sequence>MELDGKIAVVTGASSGLGEAVTLRLAEEGMTVYAVARRAERLDGLATARPPHAPGRIVPHPADVTSDDDVRRLAARVRDERGACHVLVNSAGAVFGGRFRSDEDRADVEALMDLNFGGTVRCMGMFARLLADSAPSRVVNVASVAGKLAAGPPGYPASKFATVGFTEAVGPHWARRGVEVSQLNPGFVRTEGFPQVGLVGSWIGRRLVIEPADVAEAVVDVARRGTPERTVPRWYRLFVVARHVAAPAIRFVRRRVG</sequence>
<dbReference type="InterPro" id="IPR002347">
    <property type="entry name" value="SDR_fam"/>
</dbReference>
<evidence type="ECO:0000256" key="4">
    <source>
        <dbReference type="RuleBase" id="RU000363"/>
    </source>
</evidence>
<dbReference type="Pfam" id="PF00106">
    <property type="entry name" value="adh_short"/>
    <property type="match status" value="1"/>
</dbReference>
<evidence type="ECO:0000256" key="2">
    <source>
        <dbReference type="ARBA" id="ARBA00022857"/>
    </source>
</evidence>
<reference evidence="5 6" key="1">
    <citation type="submission" date="2019-01" db="EMBL/GenBank/DDBJ databases">
        <title>Egibacter rhizosphaerae EGI 80759T.</title>
        <authorList>
            <person name="Chen D.-D."/>
            <person name="Tian Y."/>
            <person name="Jiao J.-Y."/>
            <person name="Zhang X.-T."/>
            <person name="Zhang Y.-G."/>
            <person name="Zhang Y."/>
            <person name="Xiao M."/>
            <person name="Shu W.-S."/>
            <person name="Li W.-J."/>
        </authorList>
    </citation>
    <scope>NUCLEOTIDE SEQUENCE [LARGE SCALE GENOMIC DNA]</scope>
    <source>
        <strain evidence="5 6">EGI 80759</strain>
    </source>
</reference>
<keyword evidence="3" id="KW-0560">Oxidoreductase</keyword>
<dbReference type="RefSeq" id="WP_131155965.1">
    <property type="nucleotide sequence ID" value="NZ_CP036402.1"/>
</dbReference>
<accession>A0A411YIR6</accession>
<dbReference type="Gene3D" id="3.40.50.720">
    <property type="entry name" value="NAD(P)-binding Rossmann-like Domain"/>
    <property type="match status" value="1"/>
</dbReference>
<evidence type="ECO:0000313" key="6">
    <source>
        <dbReference type="Proteomes" id="UP000291469"/>
    </source>
</evidence>
<evidence type="ECO:0000256" key="3">
    <source>
        <dbReference type="ARBA" id="ARBA00023002"/>
    </source>
</evidence>
<proteinExistence type="inferred from homology"/>
<evidence type="ECO:0000313" key="5">
    <source>
        <dbReference type="EMBL" id="QBI20972.1"/>
    </source>
</evidence>
<dbReference type="PANTHER" id="PTHR43391">
    <property type="entry name" value="RETINOL DEHYDROGENASE-RELATED"/>
    <property type="match status" value="1"/>
</dbReference>
<dbReference type="EMBL" id="CP036402">
    <property type="protein sequence ID" value="QBI20972.1"/>
    <property type="molecule type" value="Genomic_DNA"/>
</dbReference>
<dbReference type="CDD" id="cd05233">
    <property type="entry name" value="SDR_c"/>
    <property type="match status" value="1"/>
</dbReference>
<dbReference type="Proteomes" id="UP000291469">
    <property type="component" value="Chromosome"/>
</dbReference>
<organism evidence="5 6">
    <name type="scientific">Egibacter rhizosphaerae</name>
    <dbReference type="NCBI Taxonomy" id="1670831"/>
    <lineage>
        <taxon>Bacteria</taxon>
        <taxon>Bacillati</taxon>
        <taxon>Actinomycetota</taxon>
        <taxon>Nitriliruptoria</taxon>
        <taxon>Egibacterales</taxon>
        <taxon>Egibacteraceae</taxon>
        <taxon>Egibacter</taxon>
    </lineage>
</organism>
<dbReference type="GO" id="GO:0016491">
    <property type="term" value="F:oxidoreductase activity"/>
    <property type="evidence" value="ECO:0007669"/>
    <property type="project" value="UniProtKB-KW"/>
</dbReference>
<dbReference type="KEGG" id="erz:ER308_16250"/>
<name>A0A411YIR6_9ACTN</name>
<protein>
    <submittedName>
        <fullName evidence="5">SDR family NAD(P)-dependent oxidoreductase</fullName>
    </submittedName>
</protein>
<dbReference type="PANTHER" id="PTHR43391:SF14">
    <property type="entry name" value="DEHYDROGENASE_REDUCTASE SDR FAMILY PROTEIN 7-LIKE"/>
    <property type="match status" value="1"/>
</dbReference>
<dbReference type="InterPro" id="IPR036291">
    <property type="entry name" value="NAD(P)-bd_dom_sf"/>
</dbReference>
<keyword evidence="6" id="KW-1185">Reference proteome</keyword>
<dbReference type="PRINTS" id="PR00081">
    <property type="entry name" value="GDHRDH"/>
</dbReference>
<keyword evidence="2" id="KW-0521">NADP</keyword>
<evidence type="ECO:0000256" key="1">
    <source>
        <dbReference type="ARBA" id="ARBA00006484"/>
    </source>
</evidence>
<dbReference type="OrthoDB" id="4690547at2"/>